<feature type="region of interest" description="Disordered" evidence="1">
    <location>
        <begin position="1"/>
        <end position="31"/>
    </location>
</feature>
<dbReference type="OrthoDB" id="1112961at2759"/>
<keyword evidence="3" id="KW-1185">Reference proteome</keyword>
<organism evidence="2 3">
    <name type="scientific">Microthlaspi erraticum</name>
    <dbReference type="NCBI Taxonomy" id="1685480"/>
    <lineage>
        <taxon>Eukaryota</taxon>
        <taxon>Viridiplantae</taxon>
        <taxon>Streptophyta</taxon>
        <taxon>Embryophyta</taxon>
        <taxon>Tracheophyta</taxon>
        <taxon>Spermatophyta</taxon>
        <taxon>Magnoliopsida</taxon>
        <taxon>eudicotyledons</taxon>
        <taxon>Gunneridae</taxon>
        <taxon>Pentapetalae</taxon>
        <taxon>rosids</taxon>
        <taxon>malvids</taxon>
        <taxon>Brassicales</taxon>
        <taxon>Brassicaceae</taxon>
        <taxon>Coluteocarpeae</taxon>
        <taxon>Microthlaspi</taxon>
    </lineage>
</organism>
<dbReference type="EMBL" id="CACVBM020001229">
    <property type="protein sequence ID" value="CAA7040558.1"/>
    <property type="molecule type" value="Genomic_DNA"/>
</dbReference>
<evidence type="ECO:0000313" key="2">
    <source>
        <dbReference type="EMBL" id="CAA7040558.1"/>
    </source>
</evidence>
<accession>A0A6D2JHQ5</accession>
<evidence type="ECO:0000256" key="1">
    <source>
        <dbReference type="SAM" id="MobiDB-lite"/>
    </source>
</evidence>
<protein>
    <submittedName>
        <fullName evidence="2">Uncharacterized protein</fullName>
    </submittedName>
</protein>
<evidence type="ECO:0000313" key="3">
    <source>
        <dbReference type="Proteomes" id="UP000467841"/>
    </source>
</evidence>
<sequence>MEDSGEKMWSSSGKGLDGFTEPDADPGSGKYGKQTGLLAWQASIYWLWHERNTRLHRQVFCSMDSINTQIDRQIRNKIAGFRDPTLASKLLQLWLSMEPAR</sequence>
<proteinExistence type="predicted"/>
<dbReference type="Proteomes" id="UP000467841">
    <property type="component" value="Unassembled WGS sequence"/>
</dbReference>
<gene>
    <name evidence="2" type="ORF">MERR_LOCUS27793</name>
</gene>
<reference evidence="2" key="1">
    <citation type="submission" date="2020-01" db="EMBL/GenBank/DDBJ databases">
        <authorList>
            <person name="Mishra B."/>
        </authorList>
    </citation>
    <scope>NUCLEOTIDE SEQUENCE [LARGE SCALE GENOMIC DNA]</scope>
</reference>
<name>A0A6D2JHQ5_9BRAS</name>
<comment type="caution">
    <text evidence="2">The sequence shown here is derived from an EMBL/GenBank/DDBJ whole genome shotgun (WGS) entry which is preliminary data.</text>
</comment>
<dbReference type="AlphaFoldDB" id="A0A6D2JHQ5"/>